<dbReference type="SMART" id="SM00271">
    <property type="entry name" value="DnaJ"/>
    <property type="match status" value="2"/>
</dbReference>
<evidence type="ECO:0000259" key="2">
    <source>
        <dbReference type="PROSITE" id="PS50076"/>
    </source>
</evidence>
<dbReference type="InterPro" id="IPR001623">
    <property type="entry name" value="DnaJ_domain"/>
</dbReference>
<evidence type="ECO:0000313" key="4">
    <source>
        <dbReference type="Proteomes" id="UP001372834"/>
    </source>
</evidence>
<name>A0AAN8NXQ9_POLSC</name>
<protein>
    <recommendedName>
        <fullName evidence="2">J domain-containing protein</fullName>
    </recommendedName>
</protein>
<dbReference type="Pfam" id="PF00226">
    <property type="entry name" value="DnaJ"/>
    <property type="match status" value="2"/>
</dbReference>
<organism evidence="3 4">
    <name type="scientific">Polyplax serrata</name>
    <name type="common">Common mouse louse</name>
    <dbReference type="NCBI Taxonomy" id="468196"/>
    <lineage>
        <taxon>Eukaryota</taxon>
        <taxon>Metazoa</taxon>
        <taxon>Ecdysozoa</taxon>
        <taxon>Arthropoda</taxon>
        <taxon>Hexapoda</taxon>
        <taxon>Insecta</taxon>
        <taxon>Pterygota</taxon>
        <taxon>Neoptera</taxon>
        <taxon>Paraneoptera</taxon>
        <taxon>Psocodea</taxon>
        <taxon>Troctomorpha</taxon>
        <taxon>Phthiraptera</taxon>
        <taxon>Anoplura</taxon>
        <taxon>Polyplacidae</taxon>
        <taxon>Polyplax</taxon>
    </lineage>
</organism>
<dbReference type="SUPFAM" id="SSF46565">
    <property type="entry name" value="Chaperone J-domain"/>
    <property type="match status" value="2"/>
</dbReference>
<comment type="caution">
    <text evidence="3">The sequence shown here is derived from an EMBL/GenBank/DDBJ whole genome shotgun (WGS) entry which is preliminary data.</text>
</comment>
<keyword evidence="1" id="KW-1133">Transmembrane helix</keyword>
<sequence length="348" mass="41496">MILSNRCSYGPSLVLIRNLSISSQLDYNPYKVLGLGPSATRSEIKSAFYELSKKHHPDKNHGCEKSAKKFRDITAAYEILRDEKLRMKYDRDLYGNHMSGSAYSGSKDDYNDEAERSFYERTSRMKHKHYRKTKYYDFDAWYREHYVNSTVYKQYSNQKVRNISTTNLLRTSHYEVLGVKKDATQAEIKNAFFELSKIYHPDRIAATDENLAKFRAITTAYEVLGNEHSRKLYDTGLLPQEGHIETSTDAYMNDPIIRFYKERQDREKERDFQSSEAWTTEYYQQERKKVFQKDELFRETYKKEEDYNYYPSMSFALVFTAVMAVIFKFDHENHPFPLRLQRLMNYFK</sequence>
<keyword evidence="1" id="KW-0812">Transmembrane</keyword>
<evidence type="ECO:0000256" key="1">
    <source>
        <dbReference type="SAM" id="Phobius"/>
    </source>
</evidence>
<dbReference type="PANTHER" id="PTHR44873">
    <property type="entry name" value="DNAJ HOMOLOG SUBFAMILY C MEMBER 30, MITOCHONDRIAL"/>
    <property type="match status" value="1"/>
</dbReference>
<proteinExistence type="predicted"/>
<keyword evidence="1" id="KW-0472">Membrane</keyword>
<dbReference type="InterPro" id="IPR018253">
    <property type="entry name" value="DnaJ_domain_CS"/>
</dbReference>
<feature type="domain" description="J" evidence="2">
    <location>
        <begin position="28"/>
        <end position="93"/>
    </location>
</feature>
<reference evidence="3 4" key="1">
    <citation type="submission" date="2023-10" db="EMBL/GenBank/DDBJ databases">
        <title>Genomes of two closely related lineages of the louse Polyplax serrata with different host specificities.</title>
        <authorList>
            <person name="Martinu J."/>
            <person name="Tarabai H."/>
            <person name="Stefka J."/>
            <person name="Hypsa V."/>
        </authorList>
    </citation>
    <scope>NUCLEOTIDE SEQUENCE [LARGE SCALE GENOMIC DNA]</scope>
    <source>
        <strain evidence="3">HR10_N</strain>
    </source>
</reference>
<dbReference type="InterPro" id="IPR036869">
    <property type="entry name" value="J_dom_sf"/>
</dbReference>
<dbReference type="PANTHER" id="PTHR44873:SF1">
    <property type="entry name" value="DNAJ HOMOLOG SUBFAMILY C MEMBER 30, MITOCHONDRIAL"/>
    <property type="match status" value="1"/>
</dbReference>
<dbReference type="CDD" id="cd06257">
    <property type="entry name" value="DnaJ"/>
    <property type="match status" value="2"/>
</dbReference>
<feature type="domain" description="J" evidence="2">
    <location>
        <begin position="172"/>
        <end position="237"/>
    </location>
</feature>
<dbReference type="PROSITE" id="PS50076">
    <property type="entry name" value="DNAJ_2"/>
    <property type="match status" value="2"/>
</dbReference>
<dbReference type="Proteomes" id="UP001372834">
    <property type="component" value="Unassembled WGS sequence"/>
</dbReference>
<dbReference type="PRINTS" id="PR00625">
    <property type="entry name" value="JDOMAIN"/>
</dbReference>
<dbReference type="PROSITE" id="PS00636">
    <property type="entry name" value="DNAJ_1"/>
    <property type="match status" value="2"/>
</dbReference>
<dbReference type="Gene3D" id="1.10.287.110">
    <property type="entry name" value="DnaJ domain"/>
    <property type="match status" value="2"/>
</dbReference>
<dbReference type="AlphaFoldDB" id="A0AAN8NXQ9"/>
<accession>A0AAN8NXQ9</accession>
<dbReference type="EMBL" id="JAWJWE010000012">
    <property type="protein sequence ID" value="KAK6630237.1"/>
    <property type="molecule type" value="Genomic_DNA"/>
</dbReference>
<feature type="transmembrane region" description="Helical" evidence="1">
    <location>
        <begin position="309"/>
        <end position="329"/>
    </location>
</feature>
<dbReference type="InterPro" id="IPR053025">
    <property type="entry name" value="Mito_ATP_Synthase-Asso"/>
</dbReference>
<gene>
    <name evidence="3" type="ORF">RUM43_014936</name>
</gene>
<evidence type="ECO:0000313" key="3">
    <source>
        <dbReference type="EMBL" id="KAK6630237.1"/>
    </source>
</evidence>